<organism evidence="2 3">
    <name type="scientific">Trapa incisa</name>
    <dbReference type="NCBI Taxonomy" id="236973"/>
    <lineage>
        <taxon>Eukaryota</taxon>
        <taxon>Viridiplantae</taxon>
        <taxon>Streptophyta</taxon>
        <taxon>Embryophyta</taxon>
        <taxon>Tracheophyta</taxon>
        <taxon>Spermatophyta</taxon>
        <taxon>Magnoliopsida</taxon>
        <taxon>eudicotyledons</taxon>
        <taxon>Gunneridae</taxon>
        <taxon>Pentapetalae</taxon>
        <taxon>rosids</taxon>
        <taxon>malvids</taxon>
        <taxon>Myrtales</taxon>
        <taxon>Lythraceae</taxon>
        <taxon>Trapa</taxon>
    </lineage>
</organism>
<dbReference type="PANTHER" id="PTHR31168">
    <property type="entry name" value="OS02G0292800 PROTEIN"/>
    <property type="match status" value="1"/>
</dbReference>
<dbReference type="Pfam" id="PF04654">
    <property type="entry name" value="DUF599"/>
    <property type="match status" value="1"/>
</dbReference>
<feature type="transmembrane region" description="Helical" evidence="1">
    <location>
        <begin position="116"/>
        <end position="135"/>
    </location>
</feature>
<evidence type="ECO:0000256" key="1">
    <source>
        <dbReference type="SAM" id="Phobius"/>
    </source>
</evidence>
<evidence type="ECO:0000313" key="2">
    <source>
        <dbReference type="EMBL" id="KAK4740626.1"/>
    </source>
</evidence>
<protein>
    <submittedName>
        <fullName evidence="2">Uncharacterized protein</fullName>
    </submittedName>
</protein>
<gene>
    <name evidence="2" type="ORF">SAY87_024214</name>
</gene>
<dbReference type="Proteomes" id="UP001345219">
    <property type="component" value="Chromosome 19"/>
</dbReference>
<keyword evidence="1" id="KW-0812">Transmembrane</keyword>
<feature type="transmembrane region" description="Helical" evidence="1">
    <location>
        <begin position="12"/>
        <end position="29"/>
    </location>
</feature>
<comment type="caution">
    <text evidence="2">The sequence shown here is derived from an EMBL/GenBank/DDBJ whole genome shotgun (WGS) entry which is preliminary data.</text>
</comment>
<keyword evidence="1" id="KW-1133">Transmembrane helix</keyword>
<evidence type="ECO:0000313" key="3">
    <source>
        <dbReference type="Proteomes" id="UP001345219"/>
    </source>
</evidence>
<dbReference type="EMBL" id="JAXIOK010000024">
    <property type="protein sequence ID" value="KAK4740626.1"/>
    <property type="molecule type" value="Genomic_DNA"/>
</dbReference>
<keyword evidence="3" id="KW-1185">Reference proteome</keyword>
<feature type="transmembrane region" description="Helical" evidence="1">
    <location>
        <begin position="77"/>
        <end position="96"/>
    </location>
</feature>
<feature type="transmembrane region" description="Helical" evidence="1">
    <location>
        <begin position="178"/>
        <end position="202"/>
    </location>
</feature>
<reference evidence="2 3" key="1">
    <citation type="journal article" date="2023" name="Hortic Res">
        <title>Pangenome of water caltrop reveals structural variations and asymmetric subgenome divergence after allopolyploidization.</title>
        <authorList>
            <person name="Zhang X."/>
            <person name="Chen Y."/>
            <person name="Wang L."/>
            <person name="Yuan Y."/>
            <person name="Fang M."/>
            <person name="Shi L."/>
            <person name="Lu R."/>
            <person name="Comes H.P."/>
            <person name="Ma Y."/>
            <person name="Chen Y."/>
            <person name="Huang G."/>
            <person name="Zhou Y."/>
            <person name="Zheng Z."/>
            <person name="Qiu Y."/>
        </authorList>
    </citation>
    <scope>NUCLEOTIDE SEQUENCE [LARGE SCALE GENOMIC DNA]</scope>
    <source>
        <tissue evidence="2">Roots</tissue>
    </source>
</reference>
<sequence length="251" mass="28233">MGFSKDVLDLVLSPAGLFIMFAYQLYFLYRYRRFPKTTVLGMENEDRKAWVESILQVQLSDRTVGASIISSNITASTFLSSVCLTLCSLVGAWFPYSSSNLIQGIVIYGNMSQSASYIKLICLLVCFLIAFSCFLESARHYLRASFLVTTSGSSPEEIYYTKSVLIRGGEYWFAGLRALYFALNFLLWFFGPIPMFAGSIILKSSRVADRVLMINLKDHPHERETKMLSSLKLNSIAAADFLSSSWLAKLI</sequence>
<proteinExistence type="predicted"/>
<dbReference type="InterPro" id="IPR006747">
    <property type="entry name" value="DUF599"/>
</dbReference>
<name>A0AAN7GCC8_9MYRT</name>
<dbReference type="AlphaFoldDB" id="A0AAN7GCC8"/>
<accession>A0AAN7GCC8</accession>
<keyword evidence="1" id="KW-0472">Membrane</keyword>
<dbReference type="PANTHER" id="PTHR31168:SF21">
    <property type="entry name" value="EMB|CAB89385.1"/>
    <property type="match status" value="1"/>
</dbReference>